<organism evidence="3 4">
    <name type="scientific">Aeoliella mucimassa</name>
    <dbReference type="NCBI Taxonomy" id="2527972"/>
    <lineage>
        <taxon>Bacteria</taxon>
        <taxon>Pseudomonadati</taxon>
        <taxon>Planctomycetota</taxon>
        <taxon>Planctomycetia</taxon>
        <taxon>Pirellulales</taxon>
        <taxon>Lacipirellulaceae</taxon>
        <taxon>Aeoliella</taxon>
    </lineage>
</organism>
<protein>
    <submittedName>
        <fullName evidence="3">Putative glycosyltransferase EpsJ</fullName>
        <ecNumber evidence="3">2.4.-.-</ecNumber>
    </submittedName>
</protein>
<dbReference type="RefSeq" id="WP_197529069.1">
    <property type="nucleotide sequence ID" value="NZ_CP036278.1"/>
</dbReference>
<dbReference type="CDD" id="cd02525">
    <property type="entry name" value="Succinoglycan_BP_ExoA"/>
    <property type="match status" value="1"/>
</dbReference>
<feature type="transmembrane region" description="Helical" evidence="1">
    <location>
        <begin position="294"/>
        <end position="317"/>
    </location>
</feature>
<feature type="transmembrane region" description="Helical" evidence="1">
    <location>
        <begin position="324"/>
        <end position="344"/>
    </location>
</feature>
<dbReference type="KEGG" id="amuc:Pan181_18660"/>
<gene>
    <name evidence="3" type="primary">epsJ_1</name>
    <name evidence="3" type="ORF">Pan181_18660</name>
</gene>
<feature type="domain" description="Glycosyltransferase 2-like" evidence="2">
    <location>
        <begin position="28"/>
        <end position="165"/>
    </location>
</feature>
<dbReference type="Pfam" id="PF00535">
    <property type="entry name" value="Glycos_transf_2"/>
    <property type="match status" value="1"/>
</dbReference>
<keyword evidence="3" id="KW-0808">Transferase</keyword>
<dbReference type="InterPro" id="IPR050834">
    <property type="entry name" value="Glycosyltransf_2"/>
</dbReference>
<dbReference type="AlphaFoldDB" id="A0A518ALT9"/>
<evidence type="ECO:0000313" key="3">
    <source>
        <dbReference type="EMBL" id="QDU55673.1"/>
    </source>
</evidence>
<proteinExistence type="predicted"/>
<dbReference type="InterPro" id="IPR029044">
    <property type="entry name" value="Nucleotide-diphossugar_trans"/>
</dbReference>
<feature type="transmembrane region" description="Helical" evidence="1">
    <location>
        <begin position="263"/>
        <end position="288"/>
    </location>
</feature>
<evidence type="ECO:0000313" key="4">
    <source>
        <dbReference type="Proteomes" id="UP000315750"/>
    </source>
</evidence>
<dbReference type="GO" id="GO:0016757">
    <property type="term" value="F:glycosyltransferase activity"/>
    <property type="evidence" value="ECO:0007669"/>
    <property type="project" value="UniProtKB-KW"/>
</dbReference>
<keyword evidence="1" id="KW-0812">Transmembrane</keyword>
<dbReference type="Gene3D" id="3.90.550.10">
    <property type="entry name" value="Spore Coat Polysaccharide Biosynthesis Protein SpsA, Chain A"/>
    <property type="match status" value="1"/>
</dbReference>
<dbReference type="EC" id="2.4.-.-" evidence="3"/>
<name>A0A518ALT9_9BACT</name>
<keyword evidence="1" id="KW-1133">Transmembrane helix</keyword>
<dbReference type="EMBL" id="CP036278">
    <property type="protein sequence ID" value="QDU55673.1"/>
    <property type="molecule type" value="Genomic_DNA"/>
</dbReference>
<evidence type="ECO:0000256" key="1">
    <source>
        <dbReference type="SAM" id="Phobius"/>
    </source>
</evidence>
<keyword evidence="4" id="KW-1185">Reference proteome</keyword>
<sequence>MTVHTPSQPVSASPNEVVVHPTGITSVSVVIPVRNESLHIRNTLEQIVRQDLHGIHLEVFVVDGESTDNTRDIVLDFATHHPMVQLLDNPNRLSSGARNIAIEHMRGDVLVVIDGHCEIPTREYFLDLVAAFEESGADCLGRPQPLDVSNATPLQKAIAAARSSRLGHHPESFIYSDEPQFVPAKSVAVAYRREVFDRVGQFDENFDAHEDGEFNLRCDRAGLSCYLDPRLKVKYLPRTSLTGLFKQMVRYGRGRVRLARKHAGMWGLGSLIPACLVLYLIIGAVASLLLNHAWIPYVVGLSIYLAAVATSGLIIALQQHSLAMLYRVPVVLATVHIGAGWGVLVELLGGSRRMKTATPPSYHEHLQC</sequence>
<accession>A0A518ALT9</accession>
<reference evidence="3 4" key="1">
    <citation type="submission" date="2019-02" db="EMBL/GenBank/DDBJ databases">
        <title>Deep-cultivation of Planctomycetes and their phenomic and genomic characterization uncovers novel biology.</title>
        <authorList>
            <person name="Wiegand S."/>
            <person name="Jogler M."/>
            <person name="Boedeker C."/>
            <person name="Pinto D."/>
            <person name="Vollmers J."/>
            <person name="Rivas-Marin E."/>
            <person name="Kohn T."/>
            <person name="Peeters S.H."/>
            <person name="Heuer A."/>
            <person name="Rast P."/>
            <person name="Oberbeckmann S."/>
            <person name="Bunk B."/>
            <person name="Jeske O."/>
            <person name="Meyerdierks A."/>
            <person name="Storesund J.E."/>
            <person name="Kallscheuer N."/>
            <person name="Luecker S."/>
            <person name="Lage O.M."/>
            <person name="Pohl T."/>
            <person name="Merkel B.J."/>
            <person name="Hornburger P."/>
            <person name="Mueller R.-W."/>
            <person name="Bruemmer F."/>
            <person name="Labrenz M."/>
            <person name="Spormann A.M."/>
            <person name="Op den Camp H."/>
            <person name="Overmann J."/>
            <person name="Amann R."/>
            <person name="Jetten M.S.M."/>
            <person name="Mascher T."/>
            <person name="Medema M.H."/>
            <person name="Devos D.P."/>
            <person name="Kaster A.-K."/>
            <person name="Ovreas L."/>
            <person name="Rohde M."/>
            <person name="Galperin M.Y."/>
            <person name="Jogler C."/>
        </authorList>
    </citation>
    <scope>NUCLEOTIDE SEQUENCE [LARGE SCALE GENOMIC DNA]</scope>
    <source>
        <strain evidence="3 4">Pan181</strain>
    </source>
</reference>
<dbReference type="SUPFAM" id="SSF53448">
    <property type="entry name" value="Nucleotide-diphospho-sugar transferases"/>
    <property type="match status" value="1"/>
</dbReference>
<dbReference type="PANTHER" id="PTHR43685:SF2">
    <property type="entry name" value="GLYCOSYLTRANSFERASE 2-LIKE DOMAIN-CONTAINING PROTEIN"/>
    <property type="match status" value="1"/>
</dbReference>
<keyword evidence="3" id="KW-0328">Glycosyltransferase</keyword>
<keyword evidence="1" id="KW-0472">Membrane</keyword>
<dbReference type="Proteomes" id="UP000315750">
    <property type="component" value="Chromosome"/>
</dbReference>
<dbReference type="InterPro" id="IPR001173">
    <property type="entry name" value="Glyco_trans_2-like"/>
</dbReference>
<evidence type="ECO:0000259" key="2">
    <source>
        <dbReference type="Pfam" id="PF00535"/>
    </source>
</evidence>
<dbReference type="PANTHER" id="PTHR43685">
    <property type="entry name" value="GLYCOSYLTRANSFERASE"/>
    <property type="match status" value="1"/>
</dbReference>